<evidence type="ECO:0000256" key="5">
    <source>
        <dbReference type="ARBA" id="ARBA00022555"/>
    </source>
</evidence>
<dbReference type="FunFam" id="2.30.30.280:FF:000001">
    <property type="entry name" value="tRNA-specific 2-thiouridylase MnmA"/>
    <property type="match status" value="1"/>
</dbReference>
<dbReference type="GO" id="GO:0000049">
    <property type="term" value="F:tRNA binding"/>
    <property type="evidence" value="ECO:0007669"/>
    <property type="project" value="UniProtKB-KW"/>
</dbReference>
<dbReference type="HAMAP" id="MF_00144">
    <property type="entry name" value="tRNA_thiouridyl_MnmA"/>
    <property type="match status" value="1"/>
</dbReference>
<dbReference type="PANTHER" id="PTHR11933:SF5">
    <property type="entry name" value="MITOCHONDRIAL TRNA-SPECIFIC 2-THIOURIDYLASE 1"/>
    <property type="match status" value="1"/>
</dbReference>
<name>A0A8X6VBN8_TRICX</name>
<organism evidence="15 16">
    <name type="scientific">Trichonephila clavipes</name>
    <name type="common">Golden silk orbweaver</name>
    <name type="synonym">Nephila clavipes</name>
    <dbReference type="NCBI Taxonomy" id="2585209"/>
    <lineage>
        <taxon>Eukaryota</taxon>
        <taxon>Metazoa</taxon>
        <taxon>Ecdysozoa</taxon>
        <taxon>Arthropoda</taxon>
        <taxon>Chelicerata</taxon>
        <taxon>Arachnida</taxon>
        <taxon>Araneae</taxon>
        <taxon>Araneomorphae</taxon>
        <taxon>Entelegynae</taxon>
        <taxon>Araneoidea</taxon>
        <taxon>Nephilidae</taxon>
        <taxon>Trichonephila</taxon>
    </lineage>
</organism>
<dbReference type="GO" id="GO:0061708">
    <property type="term" value="F:tRNA-5-taurinomethyluridine 2-sulfurtransferase"/>
    <property type="evidence" value="ECO:0007669"/>
    <property type="project" value="UniProtKB-EC"/>
</dbReference>
<dbReference type="Gene3D" id="2.40.30.10">
    <property type="entry name" value="Translation factors"/>
    <property type="match status" value="1"/>
</dbReference>
<evidence type="ECO:0000256" key="10">
    <source>
        <dbReference type="ARBA" id="ARBA00022884"/>
    </source>
</evidence>
<comment type="catalytic activity">
    <reaction evidence="12">
        <text>5-taurinomethyluridine(34) in tRNA + S-sulfanyl-L-cysteinyl-[protein] + AH2 + ATP = 5-taurinomethyl-2-thiouridine(34) in tRNA + L-cysteinyl-[protein] + A + AMP + diphosphate + H(+)</text>
        <dbReference type="Rhea" id="RHEA:47040"/>
        <dbReference type="Rhea" id="RHEA-COMP:10131"/>
        <dbReference type="Rhea" id="RHEA-COMP:11726"/>
        <dbReference type="Rhea" id="RHEA-COMP:11732"/>
        <dbReference type="Rhea" id="RHEA-COMP:11733"/>
        <dbReference type="ChEBI" id="CHEBI:13193"/>
        <dbReference type="ChEBI" id="CHEBI:15378"/>
        <dbReference type="ChEBI" id="CHEBI:17499"/>
        <dbReference type="ChEBI" id="CHEBI:29950"/>
        <dbReference type="ChEBI" id="CHEBI:30616"/>
        <dbReference type="ChEBI" id="CHEBI:33019"/>
        <dbReference type="ChEBI" id="CHEBI:61963"/>
        <dbReference type="ChEBI" id="CHEBI:87171"/>
        <dbReference type="ChEBI" id="CHEBI:87172"/>
        <dbReference type="ChEBI" id="CHEBI:456215"/>
        <dbReference type="EC" id="2.8.1.14"/>
    </reaction>
</comment>
<keyword evidence="10" id="KW-0694">RNA-binding</keyword>
<dbReference type="InterPro" id="IPR014729">
    <property type="entry name" value="Rossmann-like_a/b/a_fold"/>
</dbReference>
<keyword evidence="5" id="KW-0820">tRNA-binding</keyword>
<proteinExistence type="inferred from homology"/>
<keyword evidence="6" id="KW-0808">Transferase</keyword>
<feature type="domain" description="tRNA-specific 2-thiouridylase MnmA-like central" evidence="14">
    <location>
        <begin position="266"/>
        <end position="328"/>
    </location>
</feature>
<dbReference type="GO" id="GO:0005739">
    <property type="term" value="C:mitochondrion"/>
    <property type="evidence" value="ECO:0007669"/>
    <property type="project" value="UniProtKB-SubCell"/>
</dbReference>
<gene>
    <name evidence="15" type="primary">TRMU</name>
    <name evidence="15" type="ORF">TNCV_5098791</name>
</gene>
<dbReference type="InterPro" id="IPR023382">
    <property type="entry name" value="MnmA-like_central_sf"/>
</dbReference>
<sequence length="437" mass="49687">MTDCEVEGTIASPLSIPLERAMSPTGERRDEGTSELDRIRLDRKRGRRALTEQIMSGAVKKVVCAMSGGVDSSVAALLLKNRGFQVQGVFMRNWDIADEKGQCQADREKEDAEYACKKIGIPLLEVNFVKEYWHNVFSYLINEYKAGYTPNPDIHCNKKIKFDLFFKYALKNLKADAVATGHYARIAQSSDLPEKGFKLLKGVDKQKDQTFFLAQIPKYSLEKCIFPVGEMTKDIVKKIAAAAGLDRIVQKRESVGICFIGRRNFQEFIDDYIEPLEGNFINVENKKIVGKHKGIHCWTIGQRCALPGQPSAFYVAERDVITQDILVAPGRMHPALFHQTVVTETPYWINKPSINFEKGESFQCEFRFQHREPLVHCLMYQDSEGKLQIYLEKPLRALTPGQYAVFYTGDECLGSAKILYRGPSMYVLDHMKNKDIL</sequence>
<dbReference type="InterPro" id="IPR046884">
    <property type="entry name" value="MnmA-like_central"/>
</dbReference>
<evidence type="ECO:0000256" key="8">
    <source>
        <dbReference type="ARBA" id="ARBA00022741"/>
    </source>
</evidence>
<dbReference type="AlphaFoldDB" id="A0A8X6VBN8"/>
<protein>
    <recommendedName>
        <fullName evidence="4">tRNA-5-taurinomethyluridine 2-sulfurtransferase</fullName>
        <ecNumber evidence="4">2.8.1.14</ecNumber>
    </recommendedName>
</protein>
<dbReference type="InterPro" id="IPR004506">
    <property type="entry name" value="MnmA-like"/>
</dbReference>
<dbReference type="NCBIfam" id="TIGR00420">
    <property type="entry name" value="trmU"/>
    <property type="match status" value="1"/>
</dbReference>
<evidence type="ECO:0000256" key="12">
    <source>
        <dbReference type="ARBA" id="ARBA00049564"/>
    </source>
</evidence>
<dbReference type="Pfam" id="PF20258">
    <property type="entry name" value="tRNA_Me_trans_C"/>
    <property type="match status" value="1"/>
</dbReference>
<comment type="caution">
    <text evidence="15">The sequence shown here is derived from an EMBL/GenBank/DDBJ whole genome shotgun (WGS) entry which is preliminary data.</text>
</comment>
<evidence type="ECO:0000256" key="7">
    <source>
        <dbReference type="ARBA" id="ARBA00022694"/>
    </source>
</evidence>
<keyword evidence="16" id="KW-1185">Reference proteome</keyword>
<dbReference type="Gene3D" id="2.30.30.280">
    <property type="entry name" value="Adenine nucleotide alpha hydrolases-like domains"/>
    <property type="match status" value="1"/>
</dbReference>
<evidence type="ECO:0000256" key="1">
    <source>
        <dbReference type="ARBA" id="ARBA00003986"/>
    </source>
</evidence>
<dbReference type="CDD" id="cd01998">
    <property type="entry name" value="MnmA_TRMU-like"/>
    <property type="match status" value="1"/>
</dbReference>
<dbReference type="GO" id="GO:0005524">
    <property type="term" value="F:ATP binding"/>
    <property type="evidence" value="ECO:0007669"/>
    <property type="project" value="UniProtKB-KW"/>
</dbReference>
<evidence type="ECO:0000256" key="3">
    <source>
        <dbReference type="ARBA" id="ARBA00006191"/>
    </source>
</evidence>
<dbReference type="Pfam" id="PF20259">
    <property type="entry name" value="tRNA_Me_trans_M"/>
    <property type="match status" value="1"/>
</dbReference>
<evidence type="ECO:0000256" key="11">
    <source>
        <dbReference type="ARBA" id="ARBA00023157"/>
    </source>
</evidence>
<evidence type="ECO:0000256" key="9">
    <source>
        <dbReference type="ARBA" id="ARBA00022840"/>
    </source>
</evidence>
<dbReference type="SUPFAM" id="SSF52402">
    <property type="entry name" value="Adenine nucleotide alpha hydrolases-like"/>
    <property type="match status" value="1"/>
</dbReference>
<dbReference type="EC" id="2.8.1.14" evidence="4"/>
<dbReference type="GO" id="GO:0002143">
    <property type="term" value="P:tRNA wobble position uridine thiolation"/>
    <property type="evidence" value="ECO:0007669"/>
    <property type="project" value="TreeGrafter"/>
</dbReference>
<keyword evidence="7" id="KW-0819">tRNA processing</keyword>
<dbReference type="FunFam" id="3.40.50.620:FF:000104">
    <property type="entry name" value="Mitochondrial tRNA-specific 2-thiouridylase 1"/>
    <property type="match status" value="1"/>
</dbReference>
<dbReference type="Gene3D" id="3.40.50.620">
    <property type="entry name" value="HUPs"/>
    <property type="match status" value="1"/>
</dbReference>
<comment type="similarity">
    <text evidence="3">Belongs to the MnmA/TRMU family.</text>
</comment>
<dbReference type="Proteomes" id="UP000887159">
    <property type="component" value="Unassembled WGS sequence"/>
</dbReference>
<keyword evidence="8" id="KW-0547">Nucleotide-binding</keyword>
<dbReference type="NCBIfam" id="NF001138">
    <property type="entry name" value="PRK00143.1"/>
    <property type="match status" value="1"/>
</dbReference>
<dbReference type="InterPro" id="IPR046885">
    <property type="entry name" value="MnmA-like_C"/>
</dbReference>
<comment type="function">
    <text evidence="1">Catalyzes the 2-thiolation of uridine at the wobble position (U34) of mitochondrial tRNA(Lys), tRNA(Glu) and tRNA(Gln). Required for the formation of 5-taurinomethyl-2-thiouridine (tm5s2U) of mitochondrial tRNA(Lys), tRNA(Glu), and tRNA(Gln) at the wobble position. ATP is required to activate the C2 atom of the wobble base.</text>
</comment>
<accession>A0A8X6VBN8</accession>
<comment type="subcellular location">
    <subcellularLocation>
        <location evidence="2">Mitochondrion</location>
    </subcellularLocation>
</comment>
<evidence type="ECO:0000256" key="2">
    <source>
        <dbReference type="ARBA" id="ARBA00004173"/>
    </source>
</evidence>
<evidence type="ECO:0000256" key="4">
    <source>
        <dbReference type="ARBA" id="ARBA00011953"/>
    </source>
</evidence>
<keyword evidence="11" id="KW-1015">Disulfide bond</keyword>
<feature type="domain" description="tRNA-specific 2-thiouridylase MnmA-like C-terminal" evidence="13">
    <location>
        <begin position="342"/>
        <end position="418"/>
    </location>
</feature>
<evidence type="ECO:0000313" key="15">
    <source>
        <dbReference type="EMBL" id="GFY02018.1"/>
    </source>
</evidence>
<dbReference type="EMBL" id="BMAU01021232">
    <property type="protein sequence ID" value="GFY02018.1"/>
    <property type="molecule type" value="Genomic_DNA"/>
</dbReference>
<evidence type="ECO:0000256" key="6">
    <source>
        <dbReference type="ARBA" id="ARBA00022679"/>
    </source>
</evidence>
<dbReference type="PANTHER" id="PTHR11933">
    <property type="entry name" value="TRNA 5-METHYLAMINOMETHYL-2-THIOURIDYLATE -METHYLTRANSFERASE"/>
    <property type="match status" value="1"/>
</dbReference>
<keyword evidence="9" id="KW-0067">ATP-binding</keyword>
<evidence type="ECO:0000259" key="13">
    <source>
        <dbReference type="Pfam" id="PF20258"/>
    </source>
</evidence>
<evidence type="ECO:0000313" key="16">
    <source>
        <dbReference type="Proteomes" id="UP000887159"/>
    </source>
</evidence>
<reference evidence="15" key="1">
    <citation type="submission" date="2020-08" db="EMBL/GenBank/DDBJ databases">
        <title>Multicomponent nature underlies the extraordinary mechanical properties of spider dragline silk.</title>
        <authorList>
            <person name="Kono N."/>
            <person name="Nakamura H."/>
            <person name="Mori M."/>
            <person name="Yoshida Y."/>
            <person name="Ohtoshi R."/>
            <person name="Malay A.D."/>
            <person name="Moran D.A.P."/>
            <person name="Tomita M."/>
            <person name="Numata K."/>
            <person name="Arakawa K."/>
        </authorList>
    </citation>
    <scope>NUCLEOTIDE SEQUENCE</scope>
</reference>
<evidence type="ECO:0000259" key="14">
    <source>
        <dbReference type="Pfam" id="PF20259"/>
    </source>
</evidence>
<dbReference type="Pfam" id="PF03054">
    <property type="entry name" value="tRNA_Me_trans"/>
    <property type="match status" value="1"/>
</dbReference>